<dbReference type="PANTHER" id="PTHR43386:SF1">
    <property type="entry name" value="D,D-DIPEPTIDE TRANSPORT SYSTEM PERMEASE PROTEIN DDPC-RELATED"/>
    <property type="match status" value="1"/>
</dbReference>
<organism evidence="9 11">
    <name type="scientific">Halanaerobium saccharolyticum</name>
    <dbReference type="NCBI Taxonomy" id="43595"/>
    <lineage>
        <taxon>Bacteria</taxon>
        <taxon>Bacillati</taxon>
        <taxon>Bacillota</taxon>
        <taxon>Clostridia</taxon>
        <taxon>Halanaerobiales</taxon>
        <taxon>Halanaerobiaceae</taxon>
        <taxon>Halanaerobium</taxon>
    </lineage>
</organism>
<dbReference type="Proteomes" id="UP000295176">
    <property type="component" value="Unassembled WGS sequence"/>
</dbReference>
<evidence type="ECO:0000256" key="6">
    <source>
        <dbReference type="ARBA" id="ARBA00023136"/>
    </source>
</evidence>
<dbReference type="Pfam" id="PF12911">
    <property type="entry name" value="OppC_N"/>
    <property type="match status" value="1"/>
</dbReference>
<dbReference type="PANTHER" id="PTHR43386">
    <property type="entry name" value="OLIGOPEPTIDE TRANSPORT SYSTEM PERMEASE PROTEIN APPC"/>
    <property type="match status" value="1"/>
</dbReference>
<dbReference type="SUPFAM" id="SSF161098">
    <property type="entry name" value="MetI-like"/>
    <property type="match status" value="1"/>
</dbReference>
<comment type="caution">
    <text evidence="9">The sequence shown here is derived from an EMBL/GenBank/DDBJ whole genome shotgun (WGS) entry which is preliminary data.</text>
</comment>
<keyword evidence="6 7" id="KW-0472">Membrane</keyword>
<evidence type="ECO:0000313" key="10">
    <source>
        <dbReference type="EMBL" id="TDP92254.1"/>
    </source>
</evidence>
<evidence type="ECO:0000256" key="7">
    <source>
        <dbReference type="RuleBase" id="RU363032"/>
    </source>
</evidence>
<dbReference type="CDD" id="cd06261">
    <property type="entry name" value="TM_PBP2"/>
    <property type="match status" value="1"/>
</dbReference>
<feature type="transmembrane region" description="Helical" evidence="7">
    <location>
        <begin position="142"/>
        <end position="158"/>
    </location>
</feature>
<dbReference type="GO" id="GO:0055085">
    <property type="term" value="P:transmembrane transport"/>
    <property type="evidence" value="ECO:0007669"/>
    <property type="project" value="InterPro"/>
</dbReference>
<dbReference type="InterPro" id="IPR035906">
    <property type="entry name" value="MetI-like_sf"/>
</dbReference>
<protein>
    <submittedName>
        <fullName evidence="9">Peptide/nickel transport system permease protein</fullName>
    </submittedName>
</protein>
<feature type="domain" description="ABC transmembrane type-1" evidence="8">
    <location>
        <begin position="79"/>
        <end position="271"/>
    </location>
</feature>
<dbReference type="AlphaFoldDB" id="A0A2T5RMZ1"/>
<evidence type="ECO:0000256" key="1">
    <source>
        <dbReference type="ARBA" id="ARBA00004651"/>
    </source>
</evidence>
<comment type="subcellular location">
    <subcellularLocation>
        <location evidence="1 7">Cell membrane</location>
        <topology evidence="1 7">Multi-pass membrane protein</topology>
    </subcellularLocation>
</comment>
<evidence type="ECO:0000313" key="11">
    <source>
        <dbReference type="Proteomes" id="UP000244089"/>
    </source>
</evidence>
<reference evidence="9 11" key="1">
    <citation type="submission" date="2018-04" db="EMBL/GenBank/DDBJ databases">
        <title>Subsurface microbial communities from deep shales in Ohio and West Virginia, USA.</title>
        <authorList>
            <person name="Wrighton K."/>
        </authorList>
    </citation>
    <scope>NUCLEOTIDE SEQUENCE [LARGE SCALE GENOMIC DNA]</scope>
    <source>
        <strain evidence="10 12">MSL 7</strain>
        <strain evidence="9 11">WC1</strain>
    </source>
</reference>
<keyword evidence="4 7" id="KW-0812">Transmembrane</keyword>
<evidence type="ECO:0000256" key="5">
    <source>
        <dbReference type="ARBA" id="ARBA00022989"/>
    </source>
</evidence>
<evidence type="ECO:0000259" key="8">
    <source>
        <dbReference type="PROSITE" id="PS50928"/>
    </source>
</evidence>
<evidence type="ECO:0000256" key="3">
    <source>
        <dbReference type="ARBA" id="ARBA00022475"/>
    </source>
</evidence>
<dbReference type="Gene3D" id="1.10.3720.10">
    <property type="entry name" value="MetI-like"/>
    <property type="match status" value="1"/>
</dbReference>
<name>A0A2T5RMZ1_9FIRM</name>
<proteinExistence type="inferred from homology"/>
<accession>A0A2T5RMZ1</accession>
<evidence type="ECO:0000313" key="12">
    <source>
        <dbReference type="Proteomes" id="UP000295176"/>
    </source>
</evidence>
<feature type="transmembrane region" description="Helical" evidence="7">
    <location>
        <begin position="193"/>
        <end position="214"/>
    </location>
</feature>
<comment type="similarity">
    <text evidence="7">Belongs to the binding-protein-dependent transport system permease family.</text>
</comment>
<evidence type="ECO:0000313" key="9">
    <source>
        <dbReference type="EMBL" id="PTW00891.1"/>
    </source>
</evidence>
<dbReference type="InterPro" id="IPR050366">
    <property type="entry name" value="BP-dependent_transpt_permease"/>
</dbReference>
<feature type="transmembrane region" description="Helical" evidence="7">
    <location>
        <begin position="81"/>
        <end position="108"/>
    </location>
</feature>
<feature type="transmembrane region" description="Helical" evidence="7">
    <location>
        <begin position="15"/>
        <end position="36"/>
    </location>
</feature>
<keyword evidence="3" id="KW-1003">Cell membrane</keyword>
<evidence type="ECO:0000256" key="2">
    <source>
        <dbReference type="ARBA" id="ARBA00022448"/>
    </source>
</evidence>
<gene>
    <name evidence="10" type="ORF">C7957_11518</name>
    <name evidence="9" type="ORF">C8C76_10647</name>
</gene>
<dbReference type="GO" id="GO:0005886">
    <property type="term" value="C:plasma membrane"/>
    <property type="evidence" value="ECO:0007669"/>
    <property type="project" value="UniProtKB-SubCell"/>
</dbReference>
<dbReference type="OrthoDB" id="9783218at2"/>
<dbReference type="Pfam" id="PF00528">
    <property type="entry name" value="BPD_transp_1"/>
    <property type="match status" value="1"/>
</dbReference>
<dbReference type="InterPro" id="IPR025966">
    <property type="entry name" value="OppC_N"/>
</dbReference>
<evidence type="ECO:0000256" key="4">
    <source>
        <dbReference type="ARBA" id="ARBA00022692"/>
    </source>
</evidence>
<feature type="transmembrane region" description="Helical" evidence="7">
    <location>
        <begin position="251"/>
        <end position="274"/>
    </location>
</feature>
<sequence length="285" mass="31630">MIKDMLKLFITNRKALLGVIILSIFIFIAVFAPLIAPYHPKQSSDQEGKFQLRAAPSSKHLLGTSHAGYDIFSRLIYGTRLSLMVGIVTGVITTFIALTLGLLGGYYGGVIDDIISFINNIFLVIPSLPLIIVIASYITIRGVWPIIFVLSFTGWAWGTRVIRSQVLTVREREFVKVAEVLGEKPLVIVFREILPNIISLVMATFFTSTIAAVIGEATLEFIGLGNISAVTWGTMLYWAQNNAALLYNAWWWFLPPGLFIGLLGTSFALMNFAIDEISNPKIRKR</sequence>
<dbReference type="Proteomes" id="UP000244089">
    <property type="component" value="Unassembled WGS sequence"/>
</dbReference>
<dbReference type="PROSITE" id="PS50928">
    <property type="entry name" value="ABC_TM1"/>
    <property type="match status" value="1"/>
</dbReference>
<dbReference type="RefSeq" id="WP_108138828.1">
    <property type="nucleotide sequence ID" value="NZ_JBQPXQ010000007.1"/>
</dbReference>
<dbReference type="EMBL" id="QAXS01000006">
    <property type="protein sequence ID" value="PTW00891.1"/>
    <property type="molecule type" value="Genomic_DNA"/>
</dbReference>
<keyword evidence="5 7" id="KW-1133">Transmembrane helix</keyword>
<keyword evidence="2 7" id="KW-0813">Transport</keyword>
<dbReference type="EMBL" id="SNXX01000015">
    <property type="protein sequence ID" value="TDP92254.1"/>
    <property type="molecule type" value="Genomic_DNA"/>
</dbReference>
<dbReference type="InterPro" id="IPR000515">
    <property type="entry name" value="MetI-like"/>
</dbReference>
<feature type="transmembrane region" description="Helical" evidence="7">
    <location>
        <begin position="114"/>
        <end position="135"/>
    </location>
</feature>